<protein>
    <submittedName>
        <fullName evidence="2">Uncharacterized protein</fullName>
    </submittedName>
</protein>
<reference evidence="2" key="1">
    <citation type="submission" date="2021-03" db="EMBL/GenBank/DDBJ databases">
        <title>Genomic Encyclopedia of Type Strains, Phase IV (KMG-IV): sequencing the most valuable type-strain genomes for metagenomic binning, comparative biology and taxonomic classification.</title>
        <authorList>
            <person name="Goeker M."/>
        </authorList>
    </citation>
    <scope>NUCLEOTIDE SEQUENCE</scope>
    <source>
        <strain evidence="2">DSM 101588</strain>
    </source>
</reference>
<keyword evidence="1" id="KW-0812">Transmembrane</keyword>
<keyword evidence="1" id="KW-1133">Transmembrane helix</keyword>
<dbReference type="Proteomes" id="UP001166402">
    <property type="component" value="Unassembled WGS sequence"/>
</dbReference>
<keyword evidence="3" id="KW-1185">Reference proteome</keyword>
<feature type="transmembrane region" description="Helical" evidence="1">
    <location>
        <begin position="35"/>
        <end position="58"/>
    </location>
</feature>
<dbReference type="RefSeq" id="WP_209453097.1">
    <property type="nucleotide sequence ID" value="NZ_JAGGLT010000005.1"/>
</dbReference>
<comment type="caution">
    <text evidence="2">The sequence shown here is derived from an EMBL/GenBank/DDBJ whole genome shotgun (WGS) entry which is preliminary data.</text>
</comment>
<proteinExistence type="predicted"/>
<feature type="transmembrane region" description="Helical" evidence="1">
    <location>
        <begin position="12"/>
        <end position="29"/>
    </location>
</feature>
<gene>
    <name evidence="2" type="ORF">J2Z80_000655</name>
</gene>
<organism evidence="2 3">
    <name type="scientific">Thermoanaerobacterium butyriciformans</name>
    <dbReference type="NCBI Taxonomy" id="1702242"/>
    <lineage>
        <taxon>Bacteria</taxon>
        <taxon>Bacillati</taxon>
        <taxon>Bacillota</taxon>
        <taxon>Clostridia</taxon>
        <taxon>Thermoanaerobacterales</taxon>
        <taxon>Thermoanaerobacteraceae</taxon>
        <taxon>Thermoanaerobacterium</taxon>
    </lineage>
</organism>
<sequence length="86" mass="10083">MFSISLKQRKIFYGLLSLVWIITAVYSMVNDTFLHGFEILVFGAFFIGGIALVQGYMIRMLKMYDKNLKKGINNNKKSYKNNYTRR</sequence>
<dbReference type="EMBL" id="JAGGLT010000005">
    <property type="protein sequence ID" value="MBP2071154.1"/>
    <property type="molecule type" value="Genomic_DNA"/>
</dbReference>
<evidence type="ECO:0000256" key="1">
    <source>
        <dbReference type="SAM" id="Phobius"/>
    </source>
</evidence>
<keyword evidence="1" id="KW-0472">Membrane</keyword>
<evidence type="ECO:0000313" key="3">
    <source>
        <dbReference type="Proteomes" id="UP001166402"/>
    </source>
</evidence>
<accession>A0ABS4NBW2</accession>
<name>A0ABS4NBW2_9THEO</name>
<evidence type="ECO:0000313" key="2">
    <source>
        <dbReference type="EMBL" id="MBP2071154.1"/>
    </source>
</evidence>